<feature type="non-terminal residue" evidence="6">
    <location>
        <position position="745"/>
    </location>
</feature>
<accession>A0AAV9S2W8</accession>
<feature type="compositionally biased region" description="Polar residues" evidence="4">
    <location>
        <begin position="174"/>
        <end position="185"/>
    </location>
</feature>
<protein>
    <recommendedName>
        <fullName evidence="5">Cytohesin Ubiquitin Protein Inducing domain-containing protein</fullName>
    </recommendedName>
</protein>
<dbReference type="AlphaFoldDB" id="A0AAV9S2W8"/>
<dbReference type="EMBL" id="JAHHUM010000936">
    <property type="protein sequence ID" value="KAK5615660.1"/>
    <property type="molecule type" value="Genomic_DNA"/>
</dbReference>
<sequence>MEVTGEISDTDSGIILHSGSDSPTKHAKDVTTHTRAMKLKHQALQDRLEICILELKKLCIREAELTGQLPKDYPLLPGEKPPQIRRRIGAAFKLDEQNIPQGSGNSELSLVDADLALQMKIYEAARKLCEENHLSKAVRRSRILQCKTQEKKLKRLQETAFQLRLECGRSSPLPSFNVTQQDLGTSDSSLSDSVVQDEEVTSQSLQPSSGPPYPGETDPPQPLTMSTHSSVDGSYVSSSVALQSPLSNPCQSPCPSFDSKLSFNSNPAYDSPPIQHSPWSESSLDQPYQKSKKSRSSSTMSTPAKSEVLPPLEACLPQQLSHMTLSRTPSNSTPSTPELRVHRQLSLRVSNPESSFYKERGRTRGPRRRLTEYQITLPEAHSPTMGYSSHASSEDSSSEHSFSIHSNSPCQEFPSHSRRQYQTAFIVASPEGSYGPQGLPPTGFHRNPRSLMSPVLPRPYYNEEMVYPPDMDLAQLHVPQQMPCTPIKYDCYYRDAAIPHQRAQRPLPPDIRLTPPPQLGKIHYLSNIHQHHRVNERLKSWHRRSQFQPPRSRSLDRQGAVRLKNMSTRESTCYQNHKYHDQVIQRGAVQRAAEEAPEHWLIDDGSHYMRGSVLVPIEYRTLSRSSGSLLMSVRNGSASDADCRISEDCSVPDVELMELGPLLKEGGGRLGSSKGVHPEGAAMLADEEEEDDEAGEVLTLPLQAHHAMEKMEEFVHKSGCPQGGLAPFLPPLHELMFIFGGLSPR</sequence>
<feature type="region of interest" description="Disordered" evidence="4">
    <location>
        <begin position="265"/>
        <end position="310"/>
    </location>
</feature>
<keyword evidence="7" id="KW-1185">Reference proteome</keyword>
<name>A0AAV9S2W8_9TELE</name>
<keyword evidence="2" id="KW-0963">Cytoplasm</keyword>
<evidence type="ECO:0000256" key="3">
    <source>
        <dbReference type="ARBA" id="ARBA00023054"/>
    </source>
</evidence>
<feature type="compositionally biased region" description="Polar residues" evidence="4">
    <location>
        <begin position="277"/>
        <end position="289"/>
    </location>
</feature>
<feature type="compositionally biased region" description="Pro residues" evidence="4">
    <location>
        <begin position="209"/>
        <end position="222"/>
    </location>
</feature>
<feature type="compositionally biased region" description="Low complexity" evidence="4">
    <location>
        <begin position="226"/>
        <end position="236"/>
    </location>
</feature>
<dbReference type="InterPro" id="IPR021774">
    <property type="entry name" value="CUPID"/>
</dbReference>
<dbReference type="InterPro" id="IPR043447">
    <property type="entry name" value="CCDC120/INAVA"/>
</dbReference>
<organism evidence="6 7">
    <name type="scientific">Crenichthys baileyi</name>
    <name type="common">White River springfish</name>
    <dbReference type="NCBI Taxonomy" id="28760"/>
    <lineage>
        <taxon>Eukaryota</taxon>
        <taxon>Metazoa</taxon>
        <taxon>Chordata</taxon>
        <taxon>Craniata</taxon>
        <taxon>Vertebrata</taxon>
        <taxon>Euteleostomi</taxon>
        <taxon>Actinopterygii</taxon>
        <taxon>Neopterygii</taxon>
        <taxon>Teleostei</taxon>
        <taxon>Neoteleostei</taxon>
        <taxon>Acanthomorphata</taxon>
        <taxon>Ovalentaria</taxon>
        <taxon>Atherinomorphae</taxon>
        <taxon>Cyprinodontiformes</taxon>
        <taxon>Goodeidae</taxon>
        <taxon>Crenichthys</taxon>
    </lineage>
</organism>
<feature type="compositionally biased region" description="Low complexity" evidence="4">
    <location>
        <begin position="388"/>
        <end position="408"/>
    </location>
</feature>
<evidence type="ECO:0000259" key="5">
    <source>
        <dbReference type="Pfam" id="PF11819"/>
    </source>
</evidence>
<feature type="region of interest" description="Disordered" evidence="4">
    <location>
        <begin position="174"/>
        <end position="236"/>
    </location>
</feature>
<feature type="region of interest" description="Disordered" evidence="4">
    <location>
        <begin position="1"/>
        <end position="27"/>
    </location>
</feature>
<dbReference type="Pfam" id="PF11819">
    <property type="entry name" value="CUPID"/>
    <property type="match status" value="1"/>
</dbReference>
<evidence type="ECO:0000256" key="4">
    <source>
        <dbReference type="SAM" id="MobiDB-lite"/>
    </source>
</evidence>
<dbReference type="GO" id="GO:0034334">
    <property type="term" value="P:adherens junction maintenance"/>
    <property type="evidence" value="ECO:0007669"/>
    <property type="project" value="TreeGrafter"/>
</dbReference>
<dbReference type="Proteomes" id="UP001311232">
    <property type="component" value="Unassembled WGS sequence"/>
</dbReference>
<dbReference type="GO" id="GO:0031398">
    <property type="term" value="P:positive regulation of protein ubiquitination"/>
    <property type="evidence" value="ECO:0007669"/>
    <property type="project" value="TreeGrafter"/>
</dbReference>
<feature type="compositionally biased region" description="Low complexity" evidence="4">
    <location>
        <begin position="296"/>
        <end position="306"/>
    </location>
</feature>
<reference evidence="6 7" key="1">
    <citation type="submission" date="2021-06" db="EMBL/GenBank/DDBJ databases">
        <authorList>
            <person name="Palmer J.M."/>
        </authorList>
    </citation>
    <scope>NUCLEOTIDE SEQUENCE [LARGE SCALE GENOMIC DNA]</scope>
    <source>
        <strain evidence="6 7">MEX-2019</strain>
        <tissue evidence="6">Muscle</tissue>
    </source>
</reference>
<comment type="caution">
    <text evidence="6">The sequence shown here is derived from an EMBL/GenBank/DDBJ whole genome shotgun (WGS) entry which is preliminary data.</text>
</comment>
<keyword evidence="3" id="KW-0175">Coiled coil</keyword>
<comment type="subcellular location">
    <subcellularLocation>
        <location evidence="1">Cytoplasm</location>
    </subcellularLocation>
</comment>
<dbReference type="GO" id="GO:0005737">
    <property type="term" value="C:cytoplasm"/>
    <property type="evidence" value="ECO:0007669"/>
    <property type="project" value="UniProtKB-SubCell"/>
</dbReference>
<dbReference type="PANTHER" id="PTHR16093">
    <property type="entry name" value="COILED-COIL DOMAIN-CONTAINING PROTEIN 120 FAMILY MEMBER"/>
    <property type="match status" value="1"/>
</dbReference>
<evidence type="ECO:0000313" key="6">
    <source>
        <dbReference type="EMBL" id="KAK5615660.1"/>
    </source>
</evidence>
<dbReference type="PANTHER" id="PTHR16093:SF6">
    <property type="entry name" value="INNATE IMMUNITY ACTIVATOR B"/>
    <property type="match status" value="1"/>
</dbReference>
<proteinExistence type="predicted"/>
<evidence type="ECO:0000256" key="2">
    <source>
        <dbReference type="ARBA" id="ARBA00022490"/>
    </source>
</evidence>
<evidence type="ECO:0000313" key="7">
    <source>
        <dbReference type="Proteomes" id="UP001311232"/>
    </source>
</evidence>
<gene>
    <name evidence="6" type="ORF">CRENBAI_023634</name>
</gene>
<feature type="region of interest" description="Disordered" evidence="4">
    <location>
        <begin position="378"/>
        <end position="415"/>
    </location>
</feature>
<feature type="domain" description="Cytohesin Ubiquitin Protein Inducing" evidence="5">
    <location>
        <begin position="2"/>
        <end position="136"/>
    </location>
</feature>
<evidence type="ECO:0000256" key="1">
    <source>
        <dbReference type="ARBA" id="ARBA00004496"/>
    </source>
</evidence>